<keyword evidence="3 7" id="KW-0812">Transmembrane</keyword>
<dbReference type="KEGG" id="gfm:Enr17x_22480"/>
<keyword evidence="8" id="KW-0732">Signal</keyword>
<feature type="compositionally biased region" description="Polar residues" evidence="6">
    <location>
        <begin position="53"/>
        <end position="74"/>
    </location>
</feature>
<dbReference type="AlphaFoldDB" id="A0A518IAZ7"/>
<feature type="compositionally biased region" description="Polar residues" evidence="6">
    <location>
        <begin position="85"/>
        <end position="102"/>
    </location>
</feature>
<dbReference type="EMBL" id="CP037452">
    <property type="protein sequence ID" value="QDV50210.1"/>
    <property type="molecule type" value="Genomic_DNA"/>
</dbReference>
<dbReference type="GO" id="GO:0044781">
    <property type="term" value="P:bacterial-type flagellum organization"/>
    <property type="evidence" value="ECO:0007669"/>
    <property type="project" value="InterPro"/>
</dbReference>
<keyword evidence="5 7" id="KW-0472">Membrane</keyword>
<evidence type="ECO:0000256" key="7">
    <source>
        <dbReference type="SAM" id="Phobius"/>
    </source>
</evidence>
<accession>A0A518IAZ7</accession>
<feature type="region of interest" description="Disordered" evidence="6">
    <location>
        <begin position="253"/>
        <end position="279"/>
    </location>
</feature>
<evidence type="ECO:0000256" key="3">
    <source>
        <dbReference type="ARBA" id="ARBA00022692"/>
    </source>
</evidence>
<feature type="compositionally biased region" description="Basic and acidic residues" evidence="6">
    <location>
        <begin position="258"/>
        <end position="268"/>
    </location>
</feature>
<evidence type="ECO:0000256" key="5">
    <source>
        <dbReference type="ARBA" id="ARBA00023136"/>
    </source>
</evidence>
<keyword evidence="10" id="KW-1185">Reference proteome</keyword>
<proteinExistence type="predicted"/>
<evidence type="ECO:0000313" key="10">
    <source>
        <dbReference type="Proteomes" id="UP000318313"/>
    </source>
</evidence>
<dbReference type="Proteomes" id="UP000318313">
    <property type="component" value="Chromosome"/>
</dbReference>
<evidence type="ECO:0000256" key="6">
    <source>
        <dbReference type="SAM" id="MobiDB-lite"/>
    </source>
</evidence>
<organism evidence="9 10">
    <name type="scientific">Gimesia fumaroli</name>
    <dbReference type="NCBI Taxonomy" id="2527976"/>
    <lineage>
        <taxon>Bacteria</taxon>
        <taxon>Pseudomonadati</taxon>
        <taxon>Planctomycetota</taxon>
        <taxon>Planctomycetia</taxon>
        <taxon>Planctomycetales</taxon>
        <taxon>Planctomycetaceae</taxon>
        <taxon>Gimesia</taxon>
    </lineage>
</organism>
<dbReference type="InterPro" id="IPR022781">
    <property type="entry name" value="Flagellar_biosynth_FliO"/>
</dbReference>
<evidence type="ECO:0000256" key="4">
    <source>
        <dbReference type="ARBA" id="ARBA00022989"/>
    </source>
</evidence>
<dbReference type="OrthoDB" id="212262at2"/>
<feature type="chain" id="PRO_5022014483" description="Flagellar biosynthesis protein, FliO" evidence="8">
    <location>
        <begin position="25"/>
        <end position="303"/>
    </location>
</feature>
<evidence type="ECO:0000256" key="8">
    <source>
        <dbReference type="SAM" id="SignalP"/>
    </source>
</evidence>
<evidence type="ECO:0000256" key="1">
    <source>
        <dbReference type="ARBA" id="ARBA00004236"/>
    </source>
</evidence>
<dbReference type="Pfam" id="PF04347">
    <property type="entry name" value="FliO"/>
    <property type="match status" value="1"/>
</dbReference>
<feature type="region of interest" description="Disordered" evidence="6">
    <location>
        <begin position="53"/>
        <end position="122"/>
    </location>
</feature>
<name>A0A518IAZ7_9PLAN</name>
<feature type="signal peptide" evidence="8">
    <location>
        <begin position="1"/>
        <end position="24"/>
    </location>
</feature>
<reference evidence="9 10" key="1">
    <citation type="submission" date="2019-03" db="EMBL/GenBank/DDBJ databases">
        <title>Deep-cultivation of Planctomycetes and their phenomic and genomic characterization uncovers novel biology.</title>
        <authorList>
            <person name="Wiegand S."/>
            <person name="Jogler M."/>
            <person name="Boedeker C."/>
            <person name="Pinto D."/>
            <person name="Vollmers J."/>
            <person name="Rivas-Marin E."/>
            <person name="Kohn T."/>
            <person name="Peeters S.H."/>
            <person name="Heuer A."/>
            <person name="Rast P."/>
            <person name="Oberbeckmann S."/>
            <person name="Bunk B."/>
            <person name="Jeske O."/>
            <person name="Meyerdierks A."/>
            <person name="Storesund J.E."/>
            <person name="Kallscheuer N."/>
            <person name="Luecker S."/>
            <person name="Lage O.M."/>
            <person name="Pohl T."/>
            <person name="Merkel B.J."/>
            <person name="Hornburger P."/>
            <person name="Mueller R.-W."/>
            <person name="Bruemmer F."/>
            <person name="Labrenz M."/>
            <person name="Spormann A.M."/>
            <person name="Op den Camp H."/>
            <person name="Overmann J."/>
            <person name="Amann R."/>
            <person name="Jetten M.S.M."/>
            <person name="Mascher T."/>
            <person name="Medema M.H."/>
            <person name="Devos D.P."/>
            <person name="Kaster A.-K."/>
            <person name="Ovreas L."/>
            <person name="Rohde M."/>
            <person name="Galperin M.Y."/>
            <person name="Jogler C."/>
        </authorList>
    </citation>
    <scope>NUCLEOTIDE SEQUENCE [LARGE SCALE GENOMIC DNA]</scope>
    <source>
        <strain evidence="9 10">Enr17</strain>
    </source>
</reference>
<dbReference type="GO" id="GO:0016020">
    <property type="term" value="C:membrane"/>
    <property type="evidence" value="ECO:0007669"/>
    <property type="project" value="InterPro"/>
</dbReference>
<evidence type="ECO:0008006" key="11">
    <source>
        <dbReference type="Google" id="ProtNLM"/>
    </source>
</evidence>
<feature type="transmembrane region" description="Helical" evidence="7">
    <location>
        <begin position="127"/>
        <end position="148"/>
    </location>
</feature>
<dbReference type="RefSeq" id="WP_145308551.1">
    <property type="nucleotide sequence ID" value="NZ_CP037452.1"/>
</dbReference>
<keyword evidence="2" id="KW-1003">Cell membrane</keyword>
<protein>
    <recommendedName>
        <fullName evidence="11">Flagellar biosynthesis protein, FliO</fullName>
    </recommendedName>
</protein>
<evidence type="ECO:0000256" key="2">
    <source>
        <dbReference type="ARBA" id="ARBA00022475"/>
    </source>
</evidence>
<keyword evidence="4 7" id="KW-1133">Transmembrane helix</keyword>
<sequence length="303" mass="32903" precursor="true">MIRLFCFSVLILLCSLTCVSPALSADGAPAFRTSGVSQSRGNVNELTEYSQQAPRNFQQGIPRQAGNTRSSQMVQRGLPAPAQGMQRNTQPVRKMSVASNPITPLDRQKQSSQSNTNKAGTRAAPSIWGTLGALLVVIAIILVSAKLFKKHSPLASVNLPREVVEVLGKKPLDARQTIHFVRCGSRILILGSSPAGLEMLSEVLDPVEVDLITGMCRERNQSARSNSAFLNLFQSAQNKQADTDQNPSHSLFSQAVKAKPDQSVRETELEAPADYDSPISRLQQKLMQSSRQSLNEEAESGHA</sequence>
<comment type="subcellular location">
    <subcellularLocation>
        <location evidence="1">Cell membrane</location>
    </subcellularLocation>
</comment>
<gene>
    <name evidence="9" type="ORF">Enr17x_22480</name>
</gene>
<evidence type="ECO:0000313" key="9">
    <source>
        <dbReference type="EMBL" id="QDV50210.1"/>
    </source>
</evidence>
<feature type="compositionally biased region" description="Polar residues" evidence="6">
    <location>
        <begin position="110"/>
        <end position="119"/>
    </location>
</feature>